<sequence>MNAVSAAETIRLSDDLASLAAIFDAEIELCLYRRPPDADIVGYLRRAEQAGLLGLGWRRIVTPGETADLPLADLPGRDALQADIDWLCELHATLTGCPQVGVRLEVLSRPMCPRFHVDRVGLRLLCCYQGPGTEWLPSSAANRSRLGAAAQGQPDEASGLILDASAIVRAPPFAVLLLKGAEWPGSKGGAIHRSPAPPPERPACCWRWTRCGSPPFPSFQGAHMNKLPVTVLSGFLGAGKTTLLNHILANREGKRVAVIVNDMSEVNIDARLVREGGAQLSRAEEKLVEMSNGCICCTLREDLLLEIRRLAAEGRFDYLLIESSGISEPLPVAETFTFRDDDGRSLDDLARLDTMVTVVDACHFLRDYASRDSLTDRQASLGEEDERTVVDLLIEQVEFCDVIVLNKTDLISAEALAELESILRSLNPRTDIARSEFGRVPLDRVLDTGRFDFDAAAEAPGWLAELRGEHVPETEAYGISSFVYRARRPFHPQRLWQWMQEEWPGVVRSKGYFWLASRPQFAALWSQAGAVARHSCAGLWWAALDRAEWPQDEDSLALIRSRWAEPFGDRQQELVLIGMDMDSQALTAGFDACLLNDAELAAGMEAWQALDDPFPRWEVSEEAAEA</sequence>
<keyword evidence="9" id="KW-1185">Reference proteome</keyword>
<evidence type="ECO:0000256" key="2">
    <source>
        <dbReference type="ARBA" id="ARBA00022801"/>
    </source>
</evidence>
<dbReference type="SUPFAM" id="SSF52540">
    <property type="entry name" value="P-loop containing nucleoside triphosphate hydrolases"/>
    <property type="match status" value="1"/>
</dbReference>
<dbReference type="InterPro" id="IPR047920">
    <property type="entry name" value="ZigA-like"/>
</dbReference>
<organism evidence="8 9">
    <name type="scientific">Chromobacterium amazonense</name>
    <dbReference type="NCBI Taxonomy" id="1382803"/>
    <lineage>
        <taxon>Bacteria</taxon>
        <taxon>Pseudomonadati</taxon>
        <taxon>Pseudomonadota</taxon>
        <taxon>Betaproteobacteria</taxon>
        <taxon>Neisseriales</taxon>
        <taxon>Chromobacteriaceae</taxon>
        <taxon>Chromobacterium</taxon>
    </lineage>
</organism>
<dbReference type="InterPro" id="IPR014955">
    <property type="entry name" value="DUF1826"/>
</dbReference>
<protein>
    <submittedName>
        <fullName evidence="8">Zinc metallochaperone GTPase ZigA</fullName>
    </submittedName>
</protein>
<evidence type="ECO:0000256" key="5">
    <source>
        <dbReference type="ARBA" id="ARBA00045658"/>
    </source>
</evidence>
<comment type="catalytic activity">
    <reaction evidence="6">
        <text>GTP + H2O = GDP + phosphate + H(+)</text>
        <dbReference type="Rhea" id="RHEA:19669"/>
        <dbReference type="ChEBI" id="CHEBI:15377"/>
        <dbReference type="ChEBI" id="CHEBI:15378"/>
        <dbReference type="ChEBI" id="CHEBI:37565"/>
        <dbReference type="ChEBI" id="CHEBI:43474"/>
        <dbReference type="ChEBI" id="CHEBI:58189"/>
    </reaction>
    <physiologicalReaction direction="left-to-right" evidence="6">
        <dbReference type="Rhea" id="RHEA:19670"/>
    </physiologicalReaction>
</comment>
<dbReference type="Gene3D" id="3.30.1220.10">
    <property type="entry name" value="CobW-like, C-terminal domain"/>
    <property type="match status" value="1"/>
</dbReference>
<dbReference type="InterPro" id="IPR027417">
    <property type="entry name" value="P-loop_NTPase"/>
</dbReference>
<evidence type="ECO:0000259" key="7">
    <source>
        <dbReference type="SMART" id="SM00833"/>
    </source>
</evidence>
<comment type="function">
    <text evidence="5">Zinc chaperone that directly transfers zinc cofactor to target proteins, thereby activating them. Zinc is transferred from the CXCC motif in the GTPase domain to the zinc binding site in target proteins in a process requiring GTP hydrolysis.</text>
</comment>
<comment type="similarity">
    <text evidence="4">Belongs to the SIMIBI class G3E GTPase family. ZNG1 subfamily.</text>
</comment>
<dbReference type="NCBIfam" id="NF038288">
    <property type="entry name" value="chaper_GTP_ZigA"/>
    <property type="match status" value="1"/>
</dbReference>
<evidence type="ECO:0000256" key="4">
    <source>
        <dbReference type="ARBA" id="ARBA00034320"/>
    </source>
</evidence>
<keyword evidence="3" id="KW-0143">Chaperone</keyword>
<dbReference type="SMART" id="SM00833">
    <property type="entry name" value="CobW_C"/>
    <property type="match status" value="1"/>
</dbReference>
<dbReference type="InterPro" id="IPR036627">
    <property type="entry name" value="CobW-likC_sf"/>
</dbReference>
<dbReference type="PANTHER" id="PTHR43603:SF1">
    <property type="entry name" value="ZINC-REGULATED GTPASE METALLOPROTEIN ACTIVATOR 1"/>
    <property type="match status" value="1"/>
</dbReference>
<dbReference type="Pfam" id="PF07683">
    <property type="entry name" value="CobW_C"/>
    <property type="match status" value="1"/>
</dbReference>
<dbReference type="PANTHER" id="PTHR43603">
    <property type="entry name" value="COBW DOMAIN-CONTAINING PROTEIN DDB_G0274527"/>
    <property type="match status" value="1"/>
</dbReference>
<dbReference type="RefSeq" id="WP_307910753.1">
    <property type="nucleotide sequence ID" value="NZ_JAVFJF020000037.1"/>
</dbReference>
<proteinExistence type="inferred from homology"/>
<dbReference type="Proteomes" id="UP001224516">
    <property type="component" value="Unassembled WGS sequence"/>
</dbReference>
<accession>A0ABU8V4R2</accession>
<dbReference type="Pfam" id="PF08856">
    <property type="entry name" value="DUF1826"/>
    <property type="match status" value="1"/>
</dbReference>
<dbReference type="CDD" id="cd03112">
    <property type="entry name" value="CobW-like"/>
    <property type="match status" value="1"/>
</dbReference>
<dbReference type="InterPro" id="IPR051927">
    <property type="entry name" value="Zn_Chap_cDPG_Synth"/>
</dbReference>
<dbReference type="InterPro" id="IPR003495">
    <property type="entry name" value="CobW/HypB/UreG_nucleotide-bd"/>
</dbReference>
<reference evidence="8 9" key="1">
    <citation type="submission" date="2023-12" db="EMBL/GenBank/DDBJ databases">
        <title>Evaluation and characterization of a potential secondary metabolite violacein from indigenous Chromobacterium amazonense SAM215.</title>
        <authorList>
            <person name="Tarafdar M.R."/>
            <person name="Abedin S.M."/>
            <person name="Atiqua A."/>
            <person name="Saha A."/>
            <person name="Khan S.N."/>
        </authorList>
    </citation>
    <scope>NUCLEOTIDE SEQUENCE [LARGE SCALE GENOMIC DNA]</scope>
    <source>
        <strain evidence="8 9">SAM215</strain>
    </source>
</reference>
<keyword evidence="1" id="KW-0547">Nucleotide-binding</keyword>
<dbReference type="InterPro" id="IPR011629">
    <property type="entry name" value="CobW-like_C"/>
</dbReference>
<dbReference type="EMBL" id="JAVFJF020000037">
    <property type="protein sequence ID" value="MEJ8676167.1"/>
    <property type="molecule type" value="Genomic_DNA"/>
</dbReference>
<keyword evidence="2" id="KW-0378">Hydrolase</keyword>
<gene>
    <name evidence="8" type="primary">zigA</name>
    <name evidence="8" type="ORF">QCL97_015645</name>
</gene>
<evidence type="ECO:0000313" key="9">
    <source>
        <dbReference type="Proteomes" id="UP001224516"/>
    </source>
</evidence>
<evidence type="ECO:0000256" key="1">
    <source>
        <dbReference type="ARBA" id="ARBA00022741"/>
    </source>
</evidence>
<comment type="caution">
    <text evidence="8">The sequence shown here is derived from an EMBL/GenBank/DDBJ whole genome shotgun (WGS) entry which is preliminary data.</text>
</comment>
<evidence type="ECO:0000313" key="8">
    <source>
        <dbReference type="EMBL" id="MEJ8676167.1"/>
    </source>
</evidence>
<dbReference type="Gene3D" id="3.40.50.300">
    <property type="entry name" value="P-loop containing nucleotide triphosphate hydrolases"/>
    <property type="match status" value="1"/>
</dbReference>
<feature type="domain" description="CobW C-terminal" evidence="7">
    <location>
        <begin position="479"/>
        <end position="594"/>
    </location>
</feature>
<name>A0ABU8V4R2_9NEIS</name>
<evidence type="ECO:0000256" key="3">
    <source>
        <dbReference type="ARBA" id="ARBA00023186"/>
    </source>
</evidence>
<evidence type="ECO:0000256" key="6">
    <source>
        <dbReference type="ARBA" id="ARBA00049117"/>
    </source>
</evidence>
<dbReference type="Pfam" id="PF02492">
    <property type="entry name" value="cobW"/>
    <property type="match status" value="1"/>
</dbReference>